<dbReference type="Pfam" id="PF09424">
    <property type="entry name" value="YqeY"/>
    <property type="match status" value="1"/>
</dbReference>
<dbReference type="SUPFAM" id="SSF89095">
    <property type="entry name" value="GatB/YqeY motif"/>
    <property type="match status" value="1"/>
</dbReference>
<dbReference type="InterPro" id="IPR042184">
    <property type="entry name" value="YqeY/Aim41_N"/>
</dbReference>
<gene>
    <name evidence="1" type="ORF">S7S_15025</name>
</gene>
<dbReference type="STRING" id="391936.S7S_15025"/>
<dbReference type="RefSeq" id="WP_008733644.1">
    <property type="nucleotide sequence ID" value="NZ_CP004387.1"/>
</dbReference>
<dbReference type="EMBL" id="CP004387">
    <property type="protein sequence ID" value="AJD49417.1"/>
    <property type="molecule type" value="Genomic_DNA"/>
</dbReference>
<dbReference type="PANTHER" id="PTHR28055">
    <property type="entry name" value="ALTERED INHERITANCE OF MITOCHONDRIA PROTEIN 41, MITOCHONDRIAL"/>
    <property type="match status" value="1"/>
</dbReference>
<dbReference type="PANTHER" id="PTHR28055:SF1">
    <property type="entry name" value="ALTERED INHERITANCE OF MITOCHONDRIA PROTEIN 41, MITOCHONDRIAL"/>
    <property type="match status" value="1"/>
</dbReference>
<dbReference type="Proteomes" id="UP000006764">
    <property type="component" value="Chromosome"/>
</dbReference>
<keyword evidence="2" id="KW-1185">Reference proteome</keyword>
<accession>A0A0B4XSY8</accession>
<dbReference type="Gene3D" id="1.10.1510.10">
    <property type="entry name" value="Uncharacterised protein YqeY/AIM41 PF09424, N-terminal domain"/>
    <property type="match status" value="1"/>
</dbReference>
<dbReference type="InterPro" id="IPR003789">
    <property type="entry name" value="Asn/Gln_tRNA_amidoTrase-B-like"/>
</dbReference>
<dbReference type="Gene3D" id="1.10.10.410">
    <property type="match status" value="1"/>
</dbReference>
<dbReference type="InterPro" id="IPR019004">
    <property type="entry name" value="YqeY/Aim41"/>
</dbReference>
<organism evidence="1 2">
    <name type="scientific">Isoalcanivorax pacificus W11-5</name>
    <dbReference type="NCBI Taxonomy" id="391936"/>
    <lineage>
        <taxon>Bacteria</taxon>
        <taxon>Pseudomonadati</taxon>
        <taxon>Pseudomonadota</taxon>
        <taxon>Gammaproteobacteria</taxon>
        <taxon>Oceanospirillales</taxon>
        <taxon>Alcanivoracaceae</taxon>
        <taxon>Isoalcanivorax</taxon>
    </lineage>
</organism>
<dbReference type="InterPro" id="IPR023168">
    <property type="entry name" value="GatB_Yqey_C_2"/>
</dbReference>
<dbReference type="HOGENOM" id="CLU_079430_2_2_6"/>
<proteinExistence type="predicted"/>
<reference evidence="1 2" key="1">
    <citation type="journal article" date="2012" name="J. Bacteriol.">
        <title>Genome sequence of an alkane-degrading bacterium, Alcanivorax pacificus type strain W11-5, isolated from deep sea sediment.</title>
        <authorList>
            <person name="Lai Q."/>
            <person name="Shao Z."/>
        </authorList>
    </citation>
    <scope>NUCLEOTIDE SEQUENCE [LARGE SCALE GENOMIC DNA]</scope>
    <source>
        <strain evidence="1 2">W11-5</strain>
    </source>
</reference>
<name>A0A0B4XSY8_9GAMM</name>
<dbReference type="AlphaFoldDB" id="A0A0B4XSY8"/>
<protein>
    <submittedName>
        <fullName evidence="1">GatB/Yqey domain superfamily protein</fullName>
    </submittedName>
</protein>
<evidence type="ECO:0000313" key="1">
    <source>
        <dbReference type="EMBL" id="AJD49417.1"/>
    </source>
</evidence>
<dbReference type="OrthoDB" id="9788127at2"/>
<dbReference type="GO" id="GO:0016884">
    <property type="term" value="F:carbon-nitrogen ligase activity, with glutamine as amido-N-donor"/>
    <property type="evidence" value="ECO:0007669"/>
    <property type="project" value="InterPro"/>
</dbReference>
<dbReference type="KEGG" id="apac:S7S_15025"/>
<sequence>MSDIKASLTSAMKDAMRARDSVRLGVIRMALAAFKQVEVDERIEVSDERALVIMDKLVKQRQDAATQYADAGRQELADTELAEIEVLREFLPAPLSEAEIDALIDQAIAATGAAGMQDMGKVMGQLKPQLQGRADMGAVSGRIKARLSA</sequence>
<evidence type="ECO:0000313" key="2">
    <source>
        <dbReference type="Proteomes" id="UP000006764"/>
    </source>
</evidence>